<evidence type="ECO:0000256" key="6">
    <source>
        <dbReference type="ARBA" id="ARBA00023110"/>
    </source>
</evidence>
<dbReference type="Pfam" id="PF13616">
    <property type="entry name" value="Rotamase_3"/>
    <property type="match status" value="1"/>
</dbReference>
<evidence type="ECO:0000259" key="14">
    <source>
        <dbReference type="PROSITE" id="PS50198"/>
    </source>
</evidence>
<feature type="region of interest" description="Disordered" evidence="12">
    <location>
        <begin position="1"/>
        <end position="75"/>
    </location>
</feature>
<dbReference type="InterPro" id="IPR023059">
    <property type="entry name" value="Foldase_PrsA"/>
</dbReference>
<dbReference type="Pfam" id="PF13624">
    <property type="entry name" value="SurA_N_3"/>
    <property type="match status" value="1"/>
</dbReference>
<dbReference type="InterPro" id="IPR050245">
    <property type="entry name" value="PrsA_foldase"/>
</dbReference>
<dbReference type="GO" id="GO:0003755">
    <property type="term" value="F:peptidyl-prolyl cis-trans isomerase activity"/>
    <property type="evidence" value="ECO:0007669"/>
    <property type="project" value="UniProtKB-UniRule"/>
</dbReference>
<evidence type="ECO:0000256" key="10">
    <source>
        <dbReference type="ARBA" id="ARBA00023288"/>
    </source>
</evidence>
<evidence type="ECO:0000256" key="4">
    <source>
        <dbReference type="ARBA" id="ARBA00022475"/>
    </source>
</evidence>
<comment type="caution">
    <text evidence="15">The sequence shown here is derived from an EMBL/GenBank/DDBJ whole genome shotgun (WGS) entry which is preliminary data.</text>
</comment>
<organism evidence="15 16">
    <name type="scientific">Paenibacillus taihuensis</name>
    <dbReference type="NCBI Taxonomy" id="1156355"/>
    <lineage>
        <taxon>Bacteria</taxon>
        <taxon>Bacillati</taxon>
        <taxon>Bacillota</taxon>
        <taxon>Bacilli</taxon>
        <taxon>Bacillales</taxon>
        <taxon>Paenibacillaceae</taxon>
        <taxon>Paenibacillus</taxon>
    </lineage>
</organism>
<keyword evidence="13" id="KW-0812">Transmembrane</keyword>
<dbReference type="RefSeq" id="WP_116187097.1">
    <property type="nucleotide sequence ID" value="NZ_QTTN01000001.1"/>
</dbReference>
<dbReference type="EC" id="5.2.1.8" evidence="11"/>
<proteinExistence type="inferred from homology"/>
<comment type="subcellular location">
    <subcellularLocation>
        <location evidence="2">Cell membrane</location>
        <topology evidence="2">Lipid-anchor</topology>
    </subcellularLocation>
</comment>
<dbReference type="InterPro" id="IPR046357">
    <property type="entry name" value="PPIase_dom_sf"/>
</dbReference>
<feature type="domain" description="PpiC" evidence="14">
    <location>
        <begin position="229"/>
        <end position="319"/>
    </location>
</feature>
<dbReference type="AlphaFoldDB" id="A0A3D9SRM5"/>
<keyword evidence="6 11" id="KW-0697">Rotamase</keyword>
<dbReference type="Gene3D" id="1.10.4030.10">
    <property type="entry name" value="Porin chaperone SurA, peptide-binding domain"/>
    <property type="match status" value="1"/>
</dbReference>
<keyword evidence="5 11" id="KW-0732">Signal</keyword>
<dbReference type="InterPro" id="IPR027304">
    <property type="entry name" value="Trigger_fact/SurA_dom_sf"/>
</dbReference>
<dbReference type="PANTHER" id="PTHR47245:SF1">
    <property type="entry name" value="FOLDASE PROTEIN PRSA"/>
    <property type="match status" value="1"/>
</dbReference>
<gene>
    <name evidence="11" type="primary">prsA</name>
    <name evidence="15" type="ORF">A8990_101155</name>
</gene>
<keyword evidence="9 11" id="KW-0413">Isomerase</keyword>
<dbReference type="PANTHER" id="PTHR47245">
    <property type="entry name" value="PEPTIDYLPROLYL ISOMERASE"/>
    <property type="match status" value="1"/>
</dbReference>
<dbReference type="HAMAP" id="MF_01145">
    <property type="entry name" value="Foldase_PrsA"/>
    <property type="match status" value="1"/>
</dbReference>
<dbReference type="Proteomes" id="UP000256304">
    <property type="component" value="Unassembled WGS sequence"/>
</dbReference>
<dbReference type="GO" id="GO:0006457">
    <property type="term" value="P:protein folding"/>
    <property type="evidence" value="ECO:0007669"/>
    <property type="project" value="UniProtKB-UniRule"/>
</dbReference>
<evidence type="ECO:0000256" key="8">
    <source>
        <dbReference type="ARBA" id="ARBA00023139"/>
    </source>
</evidence>
<dbReference type="SUPFAM" id="SSF109998">
    <property type="entry name" value="Triger factor/SurA peptide-binding domain-like"/>
    <property type="match status" value="1"/>
</dbReference>
<feature type="compositionally biased region" description="Basic and acidic residues" evidence="12">
    <location>
        <begin position="1"/>
        <end position="22"/>
    </location>
</feature>
<sequence length="382" mass="41829">MSEKEKEFNKDVELEATHKDEQEGVISEESREELENSREIAASAEARELEEHDEHEEHEEVEREQAAAKPASSGGGRAWMYISIGLAIVLLVFLVKQPLGSTGGKKAVGSVNGVAITKDQLYDAMLKVGGTQTMDNLIQEALVKQEADKKGITVTDADIDAEIAKIKKQFPSDSDFEAALQQAGMTLEDLKAQTPMQLRITKLVEPQVKVTADDIKKYFDENKATFNEPEQVKASHILVATKEEADAIEKQLKDGGDFAAIAKEKSTDPGSKDAGGDLGYFSADKMDPDFAKAAFALKVGQTSEPVKTQFGYHIIKVFDHKAAKTATLDEKQADIKDTLTRQKVQELSPTWLEDLKSKSKITNTLKKDEAAAPETTTTGNAK</sequence>
<keyword evidence="13" id="KW-1133">Transmembrane helix</keyword>
<keyword evidence="16" id="KW-1185">Reference proteome</keyword>
<dbReference type="PROSITE" id="PS50198">
    <property type="entry name" value="PPIC_PPIASE_2"/>
    <property type="match status" value="1"/>
</dbReference>
<accession>A0A3D9SRM5</accession>
<evidence type="ECO:0000256" key="11">
    <source>
        <dbReference type="HAMAP-Rule" id="MF_01145"/>
    </source>
</evidence>
<evidence type="ECO:0000256" key="2">
    <source>
        <dbReference type="ARBA" id="ARBA00004193"/>
    </source>
</evidence>
<comment type="catalytic activity">
    <reaction evidence="1 11">
        <text>[protein]-peptidylproline (omega=180) = [protein]-peptidylproline (omega=0)</text>
        <dbReference type="Rhea" id="RHEA:16237"/>
        <dbReference type="Rhea" id="RHEA-COMP:10747"/>
        <dbReference type="Rhea" id="RHEA-COMP:10748"/>
        <dbReference type="ChEBI" id="CHEBI:83833"/>
        <dbReference type="ChEBI" id="CHEBI:83834"/>
        <dbReference type="EC" id="5.2.1.8"/>
    </reaction>
</comment>
<dbReference type="Gene3D" id="3.10.50.40">
    <property type="match status" value="1"/>
</dbReference>
<dbReference type="OrthoDB" id="14196at2"/>
<evidence type="ECO:0000256" key="5">
    <source>
        <dbReference type="ARBA" id="ARBA00022729"/>
    </source>
</evidence>
<evidence type="ECO:0000256" key="1">
    <source>
        <dbReference type="ARBA" id="ARBA00000971"/>
    </source>
</evidence>
<dbReference type="InterPro" id="IPR000297">
    <property type="entry name" value="PPIase_PpiC"/>
</dbReference>
<keyword evidence="7 11" id="KW-0472">Membrane</keyword>
<keyword evidence="4 11" id="KW-1003">Cell membrane</keyword>
<keyword evidence="10" id="KW-0449">Lipoprotein</keyword>
<evidence type="ECO:0000256" key="9">
    <source>
        <dbReference type="ARBA" id="ARBA00023235"/>
    </source>
</evidence>
<protein>
    <recommendedName>
        <fullName evidence="11">Foldase protein PrsA</fullName>
        <ecNumber evidence="11">5.2.1.8</ecNumber>
    </recommendedName>
</protein>
<feature type="transmembrane region" description="Helical" evidence="13">
    <location>
        <begin position="78"/>
        <end position="95"/>
    </location>
</feature>
<reference evidence="15 16" key="1">
    <citation type="submission" date="2018-08" db="EMBL/GenBank/DDBJ databases">
        <title>Genomic Encyclopedia of Type Strains, Phase III (KMG-III): the genomes of soil and plant-associated and newly described type strains.</title>
        <authorList>
            <person name="Whitman W."/>
        </authorList>
    </citation>
    <scope>NUCLEOTIDE SEQUENCE [LARGE SCALE GENOMIC DNA]</scope>
    <source>
        <strain evidence="15 16">CGMCC 1.10966</strain>
    </source>
</reference>
<dbReference type="SUPFAM" id="SSF54534">
    <property type="entry name" value="FKBP-like"/>
    <property type="match status" value="1"/>
</dbReference>
<evidence type="ECO:0000313" key="16">
    <source>
        <dbReference type="Proteomes" id="UP000256304"/>
    </source>
</evidence>
<evidence type="ECO:0000256" key="3">
    <source>
        <dbReference type="ARBA" id="ARBA00006071"/>
    </source>
</evidence>
<evidence type="ECO:0000256" key="12">
    <source>
        <dbReference type="SAM" id="MobiDB-lite"/>
    </source>
</evidence>
<evidence type="ECO:0000313" key="15">
    <source>
        <dbReference type="EMBL" id="REE94361.1"/>
    </source>
</evidence>
<evidence type="ECO:0000256" key="7">
    <source>
        <dbReference type="ARBA" id="ARBA00023136"/>
    </source>
</evidence>
<comment type="function">
    <text evidence="11">Plays a major role in protein secretion by helping the post-translocational extracellular folding of several secreted proteins.</text>
</comment>
<name>A0A3D9SRM5_9BACL</name>
<comment type="similarity">
    <text evidence="3 11">Belongs to the PrsA family.</text>
</comment>
<keyword evidence="8" id="KW-0564">Palmitate</keyword>
<feature type="region of interest" description="Disordered" evidence="12">
    <location>
        <begin position="362"/>
        <end position="382"/>
    </location>
</feature>
<evidence type="ECO:0000256" key="13">
    <source>
        <dbReference type="SAM" id="Phobius"/>
    </source>
</evidence>
<dbReference type="GO" id="GO:0005886">
    <property type="term" value="C:plasma membrane"/>
    <property type="evidence" value="ECO:0007669"/>
    <property type="project" value="UniProtKB-SubCell"/>
</dbReference>
<dbReference type="EMBL" id="QTTN01000001">
    <property type="protein sequence ID" value="REE94361.1"/>
    <property type="molecule type" value="Genomic_DNA"/>
</dbReference>